<dbReference type="PANTHER" id="PTHR30482">
    <property type="entry name" value="HIGH-AFFINITY BRANCHED-CHAIN AMINO ACID TRANSPORT SYSTEM PERMEASE"/>
    <property type="match status" value="1"/>
</dbReference>
<feature type="transmembrane region" description="Helical" evidence="6">
    <location>
        <begin position="180"/>
        <end position="199"/>
    </location>
</feature>
<organism evidence="7 8">
    <name type="scientific">Agrobacterium salinitolerans</name>
    <dbReference type="NCBI Taxonomy" id="1183413"/>
    <lineage>
        <taxon>Bacteria</taxon>
        <taxon>Pseudomonadati</taxon>
        <taxon>Pseudomonadota</taxon>
        <taxon>Alphaproteobacteria</taxon>
        <taxon>Hyphomicrobiales</taxon>
        <taxon>Rhizobiaceae</taxon>
        <taxon>Rhizobium/Agrobacterium group</taxon>
        <taxon>Agrobacterium</taxon>
    </lineage>
</organism>
<dbReference type="Proteomes" id="UP000319481">
    <property type="component" value="Unassembled WGS sequence"/>
</dbReference>
<evidence type="ECO:0000313" key="8">
    <source>
        <dbReference type="Proteomes" id="UP000319481"/>
    </source>
</evidence>
<feature type="transmembrane region" description="Helical" evidence="6">
    <location>
        <begin position="77"/>
        <end position="98"/>
    </location>
</feature>
<protein>
    <submittedName>
        <fullName evidence="7">Branched-chain amino acid ABC transporter permease</fullName>
    </submittedName>
</protein>
<keyword evidence="2" id="KW-1003">Cell membrane</keyword>
<feature type="transmembrane region" description="Helical" evidence="6">
    <location>
        <begin position="231"/>
        <end position="254"/>
    </location>
</feature>
<evidence type="ECO:0000256" key="5">
    <source>
        <dbReference type="ARBA" id="ARBA00023136"/>
    </source>
</evidence>
<evidence type="ECO:0000256" key="3">
    <source>
        <dbReference type="ARBA" id="ARBA00022692"/>
    </source>
</evidence>
<dbReference type="PANTHER" id="PTHR30482:SF10">
    <property type="entry name" value="HIGH-AFFINITY BRANCHED-CHAIN AMINO ACID TRANSPORT PROTEIN BRAE"/>
    <property type="match status" value="1"/>
</dbReference>
<accession>A0ABY3BKW4</accession>
<comment type="caution">
    <text evidence="7">The sequence shown here is derived from an EMBL/GenBank/DDBJ whole genome shotgun (WGS) entry which is preliminary data.</text>
</comment>
<proteinExistence type="predicted"/>
<name>A0ABY3BKW4_9HYPH</name>
<keyword evidence="3 6" id="KW-0812">Transmembrane</keyword>
<evidence type="ECO:0000256" key="4">
    <source>
        <dbReference type="ARBA" id="ARBA00022989"/>
    </source>
</evidence>
<feature type="transmembrane region" description="Helical" evidence="6">
    <location>
        <begin position="46"/>
        <end position="70"/>
    </location>
</feature>
<evidence type="ECO:0000256" key="1">
    <source>
        <dbReference type="ARBA" id="ARBA00004651"/>
    </source>
</evidence>
<sequence length="347" mass="35987">MRERIEMMASNPPVVSTPVSALWRSRAIGLAVLVAALAFLPPLLLASLWIKVLTGVAIYTLTAAAIALLYRRLGLVSLAHVALMGAGGWVGLRLAYGLGTPFEVNMLAGGVAAAGLGMVFAYPALRMRGLYLALVTLMIAGAFAIIVNVIQFPNGGSGWLGFAVKSAGYMPRPTFASSDAAYFAYCVVVTALGMALTHWHEIGKAGRAWALIRRSEAAAMSTGVDVPFYKVWAFALSGFLAGIAGVLLAGNLQMLDARSFPAAESVMIFALTIVGGAWSPVGALIAAALYRLVPALLNDLGVNGDTAYIIFGAALIHALATAPRGIAGQIEDLAVLLLGKSNGGSAR</sequence>
<dbReference type="CDD" id="cd06581">
    <property type="entry name" value="TM_PBP1_LivM_like"/>
    <property type="match status" value="1"/>
</dbReference>
<reference evidence="7 8" key="1">
    <citation type="journal article" date="2019" name="Appl. Microbiol. Biotechnol.">
        <title>Differential efficiency of wild type rhizogenic strains for rol gene transformation of plants.</title>
        <authorList>
            <person name="Desmet S."/>
            <person name="De Keyser E."/>
            <person name="Van Vaerenbergh J."/>
            <person name="Baeyen S."/>
            <person name="Van Huylenbroeck J."/>
            <person name="Geelen D."/>
            <person name="Dhooghe E."/>
        </authorList>
    </citation>
    <scope>NUCLEOTIDE SEQUENCE [LARGE SCALE GENOMIC DNA]</scope>
    <source>
        <strain evidence="7 8">GBBC3283</strain>
    </source>
</reference>
<evidence type="ECO:0000313" key="7">
    <source>
        <dbReference type="EMBL" id="TRA86305.1"/>
    </source>
</evidence>
<gene>
    <name evidence="7" type="ORF">EXN23_19215</name>
</gene>
<feature type="transmembrane region" description="Helical" evidence="6">
    <location>
        <begin position="21"/>
        <end position="40"/>
    </location>
</feature>
<dbReference type="EMBL" id="SGNZ01000011">
    <property type="protein sequence ID" value="TRA86305.1"/>
    <property type="molecule type" value="Genomic_DNA"/>
</dbReference>
<evidence type="ECO:0000256" key="6">
    <source>
        <dbReference type="SAM" id="Phobius"/>
    </source>
</evidence>
<dbReference type="InterPro" id="IPR043428">
    <property type="entry name" value="LivM-like"/>
</dbReference>
<feature type="transmembrane region" description="Helical" evidence="6">
    <location>
        <begin position="129"/>
        <end position="150"/>
    </location>
</feature>
<feature type="transmembrane region" description="Helical" evidence="6">
    <location>
        <begin position="266"/>
        <end position="290"/>
    </location>
</feature>
<dbReference type="Pfam" id="PF02653">
    <property type="entry name" value="BPD_transp_2"/>
    <property type="match status" value="1"/>
</dbReference>
<feature type="transmembrane region" description="Helical" evidence="6">
    <location>
        <begin position="104"/>
        <end position="122"/>
    </location>
</feature>
<dbReference type="InterPro" id="IPR001851">
    <property type="entry name" value="ABC_transp_permease"/>
</dbReference>
<keyword evidence="8" id="KW-1185">Reference proteome</keyword>
<evidence type="ECO:0000256" key="2">
    <source>
        <dbReference type="ARBA" id="ARBA00022475"/>
    </source>
</evidence>
<comment type="subcellular location">
    <subcellularLocation>
        <location evidence="1">Cell membrane</location>
        <topology evidence="1">Multi-pass membrane protein</topology>
    </subcellularLocation>
</comment>
<keyword evidence="4 6" id="KW-1133">Transmembrane helix</keyword>
<keyword evidence="5 6" id="KW-0472">Membrane</keyword>